<keyword evidence="3" id="KW-1185">Reference proteome</keyword>
<proteinExistence type="predicted"/>
<evidence type="ECO:0000313" key="2">
    <source>
        <dbReference type="EMBL" id="KAJ8940219.1"/>
    </source>
</evidence>
<dbReference type="InterPro" id="IPR036047">
    <property type="entry name" value="F-box-like_dom_sf"/>
</dbReference>
<sequence length="414" mass="48634">MILPVEIIEQILSKCDGKTLLTARKVDDEWKTIVDYLTQKTHIWEWCCREEIPKNELIEYLQCYKEEDNEKWLHIYINWCSWENINQIICDIVLSPAEVPRISCIAVSGDIIAVGSQDGRLRIFTSQWKMLYAARILAVKITSLTFINSEAGDNGLDLCLVVSYNKGLHIFCFDGVNKNQLVIQDVKSHSIYKNYICYEKVGGRMTIAKLTNVDGNRELTEIWFSRIYSPSSLSCMKMWEGVCTFLINNEVKIIEYESSEVTPMDIMKKKTRIKFNFPLVDSQNTQILRNDVIISLCKNDDDIKCDFIEFFILGRNDKYSKKMFNTWEIFRFIYTTCPAGKTWIYEYSHKLIIGKHPIICIDVKETPAERKFYVSSKFNIHEISGFFAKYIHIKVFFHYLVNYYMYICIDVFFL</sequence>
<accession>A0AAV8XP31</accession>
<name>A0AAV8XP31_9CUCU</name>
<evidence type="ECO:0000259" key="1">
    <source>
        <dbReference type="PROSITE" id="PS50181"/>
    </source>
</evidence>
<dbReference type="Gene3D" id="1.20.1280.50">
    <property type="match status" value="1"/>
</dbReference>
<evidence type="ECO:0000313" key="3">
    <source>
        <dbReference type="Proteomes" id="UP001162156"/>
    </source>
</evidence>
<organism evidence="2 3">
    <name type="scientific">Rhamnusium bicolor</name>
    <dbReference type="NCBI Taxonomy" id="1586634"/>
    <lineage>
        <taxon>Eukaryota</taxon>
        <taxon>Metazoa</taxon>
        <taxon>Ecdysozoa</taxon>
        <taxon>Arthropoda</taxon>
        <taxon>Hexapoda</taxon>
        <taxon>Insecta</taxon>
        <taxon>Pterygota</taxon>
        <taxon>Neoptera</taxon>
        <taxon>Endopterygota</taxon>
        <taxon>Coleoptera</taxon>
        <taxon>Polyphaga</taxon>
        <taxon>Cucujiformia</taxon>
        <taxon>Chrysomeloidea</taxon>
        <taxon>Cerambycidae</taxon>
        <taxon>Lepturinae</taxon>
        <taxon>Rhagiini</taxon>
        <taxon>Rhamnusium</taxon>
    </lineage>
</organism>
<dbReference type="SUPFAM" id="SSF81383">
    <property type="entry name" value="F-box domain"/>
    <property type="match status" value="1"/>
</dbReference>
<reference evidence="2" key="1">
    <citation type="journal article" date="2023" name="Insect Mol. Biol.">
        <title>Genome sequencing provides insights into the evolution of gene families encoding plant cell wall-degrading enzymes in longhorned beetles.</title>
        <authorList>
            <person name="Shin N.R."/>
            <person name="Okamura Y."/>
            <person name="Kirsch R."/>
            <person name="Pauchet Y."/>
        </authorList>
    </citation>
    <scope>NUCLEOTIDE SEQUENCE</scope>
    <source>
        <strain evidence="2">RBIC_L_NR</strain>
    </source>
</reference>
<dbReference type="SUPFAM" id="SSF50978">
    <property type="entry name" value="WD40 repeat-like"/>
    <property type="match status" value="1"/>
</dbReference>
<dbReference type="PROSITE" id="PS50181">
    <property type="entry name" value="FBOX"/>
    <property type="match status" value="1"/>
</dbReference>
<dbReference type="AlphaFoldDB" id="A0AAV8XP31"/>
<dbReference type="Proteomes" id="UP001162156">
    <property type="component" value="Unassembled WGS sequence"/>
</dbReference>
<feature type="domain" description="F-box" evidence="1">
    <location>
        <begin position="1"/>
        <end position="47"/>
    </location>
</feature>
<gene>
    <name evidence="2" type="ORF">NQ314_010781</name>
</gene>
<comment type="caution">
    <text evidence="2">The sequence shown here is derived from an EMBL/GenBank/DDBJ whole genome shotgun (WGS) entry which is preliminary data.</text>
</comment>
<protein>
    <recommendedName>
        <fullName evidence="1">F-box domain-containing protein</fullName>
    </recommendedName>
</protein>
<dbReference type="InterPro" id="IPR036322">
    <property type="entry name" value="WD40_repeat_dom_sf"/>
</dbReference>
<dbReference type="InterPro" id="IPR001810">
    <property type="entry name" value="F-box_dom"/>
</dbReference>
<dbReference type="EMBL" id="JANEYF010003013">
    <property type="protein sequence ID" value="KAJ8940219.1"/>
    <property type="molecule type" value="Genomic_DNA"/>
</dbReference>